<dbReference type="InterPro" id="IPR013128">
    <property type="entry name" value="Peptidase_C1A"/>
</dbReference>
<dbReference type="SMART" id="SM00848">
    <property type="entry name" value="Inhibitor_I29"/>
    <property type="match status" value="1"/>
</dbReference>
<dbReference type="AlphaFoldDB" id="A0A813XV77"/>
<dbReference type="InterPro" id="IPR025661">
    <property type="entry name" value="Pept_asp_AS"/>
</dbReference>
<evidence type="ECO:0000259" key="9">
    <source>
        <dbReference type="SMART" id="SM00848"/>
    </source>
</evidence>
<dbReference type="InterPro" id="IPR013201">
    <property type="entry name" value="Prot_inhib_I29"/>
</dbReference>
<keyword evidence="6" id="KW-1015">Disulfide bond</keyword>
<keyword evidence="3" id="KW-0378">Hydrolase</keyword>
<dbReference type="Pfam" id="PF00112">
    <property type="entry name" value="Peptidase_C1"/>
    <property type="match status" value="1"/>
</dbReference>
<evidence type="ECO:0000256" key="5">
    <source>
        <dbReference type="ARBA" id="ARBA00023145"/>
    </source>
</evidence>
<dbReference type="InterPro" id="IPR025660">
    <property type="entry name" value="Pept_his_AS"/>
</dbReference>
<reference evidence="10" key="1">
    <citation type="submission" date="2021-02" db="EMBL/GenBank/DDBJ databases">
        <authorList>
            <person name="Nowell W R."/>
        </authorList>
    </citation>
    <scope>NUCLEOTIDE SEQUENCE</scope>
    <source>
        <strain evidence="10">Ploen Becks lab</strain>
    </source>
</reference>
<name>A0A813XV77_9BILA</name>
<feature type="domain" description="Cathepsin propeptide inhibitor" evidence="9">
    <location>
        <begin position="30"/>
        <end position="86"/>
    </location>
</feature>
<keyword evidence="11" id="KW-1185">Reference proteome</keyword>
<dbReference type="SMART" id="SM00645">
    <property type="entry name" value="Pept_C1"/>
    <property type="match status" value="1"/>
</dbReference>
<feature type="signal peptide" evidence="7">
    <location>
        <begin position="1"/>
        <end position="17"/>
    </location>
</feature>
<dbReference type="SUPFAM" id="SSF54001">
    <property type="entry name" value="Cysteine proteinases"/>
    <property type="match status" value="1"/>
</dbReference>
<gene>
    <name evidence="10" type="ORF">OXX778_LOCUS10215</name>
</gene>
<feature type="chain" id="PRO_5032931614" evidence="7">
    <location>
        <begin position="18"/>
        <end position="365"/>
    </location>
</feature>
<dbReference type="InterPro" id="IPR000668">
    <property type="entry name" value="Peptidase_C1A_C"/>
</dbReference>
<dbReference type="PROSITE" id="PS00139">
    <property type="entry name" value="THIOL_PROTEASE_CYS"/>
    <property type="match status" value="1"/>
</dbReference>
<dbReference type="GO" id="GO:0008234">
    <property type="term" value="F:cysteine-type peptidase activity"/>
    <property type="evidence" value="ECO:0007669"/>
    <property type="project" value="UniProtKB-KW"/>
</dbReference>
<dbReference type="GO" id="GO:0006508">
    <property type="term" value="P:proteolysis"/>
    <property type="evidence" value="ECO:0007669"/>
    <property type="project" value="UniProtKB-KW"/>
</dbReference>
<dbReference type="PROSITE" id="PS00639">
    <property type="entry name" value="THIOL_PROTEASE_HIS"/>
    <property type="match status" value="1"/>
</dbReference>
<keyword evidence="7" id="KW-0732">Signal</keyword>
<dbReference type="InterPro" id="IPR000169">
    <property type="entry name" value="Pept_cys_AS"/>
</dbReference>
<dbReference type="Pfam" id="PF08246">
    <property type="entry name" value="Inhibitor_I29"/>
    <property type="match status" value="1"/>
</dbReference>
<evidence type="ECO:0000256" key="7">
    <source>
        <dbReference type="SAM" id="SignalP"/>
    </source>
</evidence>
<comment type="caution">
    <text evidence="10">The sequence shown here is derived from an EMBL/GenBank/DDBJ whole genome shotgun (WGS) entry which is preliminary data.</text>
</comment>
<evidence type="ECO:0000256" key="1">
    <source>
        <dbReference type="ARBA" id="ARBA00008455"/>
    </source>
</evidence>
<accession>A0A813XV77</accession>
<evidence type="ECO:0000313" key="11">
    <source>
        <dbReference type="Proteomes" id="UP000663879"/>
    </source>
</evidence>
<comment type="similarity">
    <text evidence="1">Belongs to the peptidase C1 family.</text>
</comment>
<proteinExistence type="inferred from homology"/>
<dbReference type="Proteomes" id="UP000663879">
    <property type="component" value="Unassembled WGS sequence"/>
</dbReference>
<sequence length="365" mass="41046">MNFLWTILFVSFQIVFSSYTPKTDPTIADFKIWIKEHEKAYKSQEFDEKFKTFVNNHKLVEMLNQYYQGKTEFKLNKFADMTPEEFSDKVLMKPMKNVINKDPKKLFAPIANANIPTSFDWRDYGAVTPVKDQGTVGTCWAHSAAQNLEGAYKLKGNPLTNISVEQIVDCDGTSKPSTAQSDCGVFGGWPFLAFQYIQRQGGIAKESDYPYCAGTSKNCFPCPAPGYNKSLCGPAVPYCRLSDSCQAKLDPSKFIPNLKVIDWNQTSLNETDISAQLMTIGPLSVALNAQKLQFYHKGIFDPISCDPKELNHAVLMVGWGVENKKPYWTIKNSWGVHWGEKGYFRILKDKGKCGINTQVVSAILA</sequence>
<dbReference type="EMBL" id="CAJNOC010001593">
    <property type="protein sequence ID" value="CAF0876850.1"/>
    <property type="molecule type" value="Genomic_DNA"/>
</dbReference>
<dbReference type="OrthoDB" id="65740at2759"/>
<evidence type="ECO:0000256" key="6">
    <source>
        <dbReference type="ARBA" id="ARBA00023157"/>
    </source>
</evidence>
<protein>
    <submittedName>
        <fullName evidence="10">Uncharacterized protein</fullName>
    </submittedName>
</protein>
<keyword evidence="4" id="KW-0788">Thiol protease</keyword>
<keyword evidence="5" id="KW-0865">Zymogen</keyword>
<dbReference type="PRINTS" id="PR00705">
    <property type="entry name" value="PAPAIN"/>
</dbReference>
<keyword evidence="2" id="KW-0645">Protease</keyword>
<evidence type="ECO:0000313" key="10">
    <source>
        <dbReference type="EMBL" id="CAF0876850.1"/>
    </source>
</evidence>
<evidence type="ECO:0000256" key="2">
    <source>
        <dbReference type="ARBA" id="ARBA00022670"/>
    </source>
</evidence>
<dbReference type="PROSITE" id="PS00640">
    <property type="entry name" value="THIOL_PROTEASE_ASN"/>
    <property type="match status" value="1"/>
</dbReference>
<dbReference type="Gene3D" id="3.90.70.10">
    <property type="entry name" value="Cysteine proteinases"/>
    <property type="match status" value="1"/>
</dbReference>
<evidence type="ECO:0000256" key="4">
    <source>
        <dbReference type="ARBA" id="ARBA00022807"/>
    </source>
</evidence>
<evidence type="ECO:0000259" key="8">
    <source>
        <dbReference type="SMART" id="SM00645"/>
    </source>
</evidence>
<dbReference type="PANTHER" id="PTHR12411">
    <property type="entry name" value="CYSTEINE PROTEASE FAMILY C1-RELATED"/>
    <property type="match status" value="1"/>
</dbReference>
<evidence type="ECO:0000256" key="3">
    <source>
        <dbReference type="ARBA" id="ARBA00022801"/>
    </source>
</evidence>
<organism evidence="10 11">
    <name type="scientific">Brachionus calyciflorus</name>
    <dbReference type="NCBI Taxonomy" id="104777"/>
    <lineage>
        <taxon>Eukaryota</taxon>
        <taxon>Metazoa</taxon>
        <taxon>Spiralia</taxon>
        <taxon>Gnathifera</taxon>
        <taxon>Rotifera</taxon>
        <taxon>Eurotatoria</taxon>
        <taxon>Monogononta</taxon>
        <taxon>Pseudotrocha</taxon>
        <taxon>Ploima</taxon>
        <taxon>Brachionidae</taxon>
        <taxon>Brachionus</taxon>
    </lineage>
</organism>
<dbReference type="InterPro" id="IPR039417">
    <property type="entry name" value="Peptidase_C1A_papain-like"/>
</dbReference>
<feature type="domain" description="Peptidase C1A papain C-terminal" evidence="8">
    <location>
        <begin position="115"/>
        <end position="363"/>
    </location>
</feature>
<dbReference type="InterPro" id="IPR038765">
    <property type="entry name" value="Papain-like_cys_pep_sf"/>
</dbReference>
<dbReference type="CDD" id="cd02248">
    <property type="entry name" value="Peptidase_C1A"/>
    <property type="match status" value="1"/>
</dbReference>